<protein>
    <recommendedName>
        <fullName evidence="1">DUF7352 domain-containing protein</fullName>
    </recommendedName>
</protein>
<organism evidence="2">
    <name type="scientific">marine sediment metagenome</name>
    <dbReference type="NCBI Taxonomy" id="412755"/>
    <lineage>
        <taxon>unclassified sequences</taxon>
        <taxon>metagenomes</taxon>
        <taxon>ecological metagenomes</taxon>
    </lineage>
</organism>
<feature type="domain" description="DUF7352" evidence="1">
    <location>
        <begin position="1"/>
        <end position="88"/>
    </location>
</feature>
<dbReference type="EMBL" id="LAZR01062018">
    <property type="protein sequence ID" value="KKK62381.1"/>
    <property type="molecule type" value="Genomic_DNA"/>
</dbReference>
<dbReference type="InterPro" id="IPR055776">
    <property type="entry name" value="DUF7352"/>
</dbReference>
<comment type="caution">
    <text evidence="2">The sequence shown here is derived from an EMBL/GenBank/DDBJ whole genome shotgun (WGS) entry which is preliminary data.</text>
</comment>
<sequence>MKEIWKYTLPLTDYPVVSMQKGARVLSVGVQHGEVQVWALVDPEAPTELRRFRVAGTGHPLEDEIASMRFIGTVQMGAFVWHIFEDQEAEA</sequence>
<proteinExistence type="predicted"/>
<dbReference type="Pfam" id="PF24043">
    <property type="entry name" value="DUF7352"/>
    <property type="match status" value="1"/>
</dbReference>
<name>A0A0F8ZR52_9ZZZZ</name>
<dbReference type="AlphaFoldDB" id="A0A0F8ZR52"/>
<evidence type="ECO:0000259" key="1">
    <source>
        <dbReference type="Pfam" id="PF24043"/>
    </source>
</evidence>
<accession>A0A0F8ZR52</accession>
<evidence type="ECO:0000313" key="2">
    <source>
        <dbReference type="EMBL" id="KKK62381.1"/>
    </source>
</evidence>
<gene>
    <name evidence="2" type="ORF">LCGC14_3004920</name>
</gene>
<reference evidence="2" key="1">
    <citation type="journal article" date="2015" name="Nature">
        <title>Complex archaea that bridge the gap between prokaryotes and eukaryotes.</title>
        <authorList>
            <person name="Spang A."/>
            <person name="Saw J.H."/>
            <person name="Jorgensen S.L."/>
            <person name="Zaremba-Niedzwiedzka K."/>
            <person name="Martijn J."/>
            <person name="Lind A.E."/>
            <person name="van Eijk R."/>
            <person name="Schleper C."/>
            <person name="Guy L."/>
            <person name="Ettema T.J."/>
        </authorList>
    </citation>
    <scope>NUCLEOTIDE SEQUENCE</scope>
</reference>